<dbReference type="SUPFAM" id="SSF63862">
    <property type="entry name" value="Thiamin pyrophosphokinase, substrate-binding domain"/>
    <property type="match status" value="1"/>
</dbReference>
<dbReference type="GO" id="GO:0004788">
    <property type="term" value="F:thiamine diphosphokinase activity"/>
    <property type="evidence" value="ECO:0007669"/>
    <property type="project" value="UniProtKB-UniRule"/>
</dbReference>
<dbReference type="GO" id="GO:0016301">
    <property type="term" value="F:kinase activity"/>
    <property type="evidence" value="ECO:0007669"/>
    <property type="project" value="UniProtKB-KW"/>
</dbReference>
<evidence type="ECO:0000256" key="2">
    <source>
        <dbReference type="ARBA" id="ARBA00022741"/>
    </source>
</evidence>
<dbReference type="PANTHER" id="PTHR41299">
    <property type="entry name" value="THIAMINE PYROPHOSPHOKINASE"/>
    <property type="match status" value="1"/>
</dbReference>
<dbReference type="NCBIfam" id="TIGR01378">
    <property type="entry name" value="thi_PPkinase"/>
    <property type="match status" value="1"/>
</dbReference>
<dbReference type="InterPro" id="IPR006282">
    <property type="entry name" value="Thi_PPkinase"/>
</dbReference>
<sequence>MKKCYIFAGGDFDGFFDKIEKDDYVIGADKGYTYIEKIGIKIDTIIGDFDSAQQPDFENKITLKPEKDETDLYAAINFAIKKGYKKIIVYGGLGGRISHTIANIKIMEEFKKKGIDIELKNKNQKLFVIDKNFQEKKQIENTYISLFALTEKIENLNLINLKYELKNFTLKNDMHLGVSNEPIGKKFKIEFDKGMILVIYENKNVYK</sequence>
<dbReference type="InterPro" id="IPR036759">
    <property type="entry name" value="TPK_catalytic_sf"/>
</dbReference>
<dbReference type="EC" id="2.7.6.2" evidence="5"/>
<gene>
    <name evidence="7" type="primary">thiN</name>
    <name evidence="7" type="ORF">AVLFYP127_01351</name>
</gene>
<dbReference type="InterPro" id="IPR036371">
    <property type="entry name" value="TPK_B1-bd_sf"/>
</dbReference>
<dbReference type="SUPFAM" id="SSF63999">
    <property type="entry name" value="Thiamin pyrophosphokinase, catalytic domain"/>
    <property type="match status" value="1"/>
</dbReference>
<proteinExistence type="predicted"/>
<reference evidence="7" key="1">
    <citation type="submission" date="2019-11" db="EMBL/GenBank/DDBJ databases">
        <authorList>
            <person name="Feng L."/>
        </authorList>
    </citation>
    <scope>NUCLEOTIDE SEQUENCE</scope>
    <source>
        <strain evidence="7">AvaginalisLFYP127</strain>
    </source>
</reference>
<dbReference type="Gene3D" id="3.40.50.10240">
    <property type="entry name" value="Thiamin pyrophosphokinase, catalytic domain"/>
    <property type="match status" value="1"/>
</dbReference>
<keyword evidence="2" id="KW-0547">Nucleotide-binding</keyword>
<evidence type="ECO:0000313" key="7">
    <source>
        <dbReference type="EMBL" id="VYS79074.1"/>
    </source>
</evidence>
<keyword evidence="3 7" id="KW-0418">Kinase</keyword>
<name>A0A6N2REJ7_9FIRM</name>
<dbReference type="Pfam" id="PF04263">
    <property type="entry name" value="TPK_catalytic"/>
    <property type="match status" value="1"/>
</dbReference>
<dbReference type="RefSeq" id="WP_156328498.1">
    <property type="nucleotide sequence ID" value="NZ_CACRSW010000003.1"/>
</dbReference>
<evidence type="ECO:0000256" key="5">
    <source>
        <dbReference type="NCBIfam" id="TIGR01378"/>
    </source>
</evidence>
<dbReference type="InterPro" id="IPR007371">
    <property type="entry name" value="TPK_catalytic"/>
</dbReference>
<dbReference type="PANTHER" id="PTHR41299:SF1">
    <property type="entry name" value="THIAMINE PYROPHOSPHOKINASE"/>
    <property type="match status" value="1"/>
</dbReference>
<accession>A0A6N2REJ7</accession>
<evidence type="ECO:0000256" key="4">
    <source>
        <dbReference type="ARBA" id="ARBA00022840"/>
    </source>
</evidence>
<dbReference type="InterPro" id="IPR053149">
    <property type="entry name" value="TPK"/>
</dbReference>
<keyword evidence="1 7" id="KW-0808">Transferase</keyword>
<dbReference type="InterPro" id="IPR007373">
    <property type="entry name" value="Thiamin_PyroPKinase_B1-bd"/>
</dbReference>
<keyword evidence="4" id="KW-0067">ATP-binding</keyword>
<dbReference type="GO" id="GO:0009229">
    <property type="term" value="P:thiamine diphosphate biosynthetic process"/>
    <property type="evidence" value="ECO:0007669"/>
    <property type="project" value="InterPro"/>
</dbReference>
<evidence type="ECO:0000256" key="3">
    <source>
        <dbReference type="ARBA" id="ARBA00022777"/>
    </source>
</evidence>
<dbReference type="GO" id="GO:0006772">
    <property type="term" value="P:thiamine metabolic process"/>
    <property type="evidence" value="ECO:0007669"/>
    <property type="project" value="UniProtKB-UniRule"/>
</dbReference>
<dbReference type="EMBL" id="CACRSW010000003">
    <property type="protein sequence ID" value="VYS79074.1"/>
    <property type="molecule type" value="Genomic_DNA"/>
</dbReference>
<dbReference type="GO" id="GO:0005524">
    <property type="term" value="F:ATP binding"/>
    <property type="evidence" value="ECO:0007669"/>
    <property type="project" value="UniProtKB-KW"/>
</dbReference>
<dbReference type="CDD" id="cd07995">
    <property type="entry name" value="TPK"/>
    <property type="match status" value="1"/>
</dbReference>
<dbReference type="Pfam" id="PF04265">
    <property type="entry name" value="TPK_B1_binding"/>
    <property type="match status" value="1"/>
</dbReference>
<evidence type="ECO:0000259" key="6">
    <source>
        <dbReference type="SMART" id="SM00983"/>
    </source>
</evidence>
<feature type="domain" description="Thiamin pyrophosphokinase thiamin-binding" evidence="6">
    <location>
        <begin position="135"/>
        <end position="197"/>
    </location>
</feature>
<organism evidence="7">
    <name type="scientific">Anaerococcus vaginalis</name>
    <dbReference type="NCBI Taxonomy" id="33037"/>
    <lineage>
        <taxon>Bacteria</taxon>
        <taxon>Bacillati</taxon>
        <taxon>Bacillota</taxon>
        <taxon>Tissierellia</taxon>
        <taxon>Tissierellales</taxon>
        <taxon>Peptoniphilaceae</taxon>
        <taxon>Anaerococcus</taxon>
    </lineage>
</organism>
<dbReference type="GO" id="GO:0030975">
    <property type="term" value="F:thiamine binding"/>
    <property type="evidence" value="ECO:0007669"/>
    <property type="project" value="InterPro"/>
</dbReference>
<protein>
    <recommendedName>
        <fullName evidence="5">Thiamine diphosphokinase</fullName>
        <ecNumber evidence="5">2.7.6.2</ecNumber>
    </recommendedName>
</protein>
<dbReference type="AlphaFoldDB" id="A0A6N2REJ7"/>
<dbReference type="SMART" id="SM00983">
    <property type="entry name" value="TPK_B1_binding"/>
    <property type="match status" value="1"/>
</dbReference>
<evidence type="ECO:0000256" key="1">
    <source>
        <dbReference type="ARBA" id="ARBA00022679"/>
    </source>
</evidence>